<proteinExistence type="predicted"/>
<comment type="caution">
    <text evidence="3">The sequence shown here is derived from an EMBL/GenBank/DDBJ whole genome shotgun (WGS) entry which is preliminary data.</text>
</comment>
<feature type="chain" id="PRO_5046275983" evidence="1">
    <location>
        <begin position="20"/>
        <end position="351"/>
    </location>
</feature>
<dbReference type="Proteomes" id="UP001430804">
    <property type="component" value="Unassembled WGS sequence"/>
</dbReference>
<reference evidence="3" key="1">
    <citation type="submission" date="2021-07" db="EMBL/GenBank/DDBJ databases">
        <title>Pseudohoeflea marina sp. nov. a polyhydroxyalcanoate-producing bacterium.</title>
        <authorList>
            <person name="Zheng W."/>
            <person name="Yu S."/>
            <person name="Huang Y."/>
        </authorList>
    </citation>
    <scope>NUCLEOTIDE SEQUENCE</scope>
    <source>
        <strain evidence="3">DP4N28-3</strain>
    </source>
</reference>
<protein>
    <submittedName>
        <fullName evidence="3">Alpha/beta hydrolase</fullName>
    </submittedName>
</protein>
<evidence type="ECO:0000259" key="2">
    <source>
        <dbReference type="Pfam" id="PF00561"/>
    </source>
</evidence>
<dbReference type="EMBL" id="JAHWQX010000003">
    <property type="protein sequence ID" value="MBW3097857.1"/>
    <property type="molecule type" value="Genomic_DNA"/>
</dbReference>
<feature type="signal peptide" evidence="1">
    <location>
        <begin position="1"/>
        <end position="19"/>
    </location>
</feature>
<feature type="domain" description="AB hydrolase-1" evidence="2">
    <location>
        <begin position="66"/>
        <end position="301"/>
    </location>
</feature>
<dbReference type="InterPro" id="IPR000073">
    <property type="entry name" value="AB_hydrolase_1"/>
</dbReference>
<sequence length="351" mass="36648">MSLIAPALGRALIVSAAVAALLPATTISGRTAPASATYPPIGDMVDAGGYRLHAVHVPGPDDTVLPPLIFIHGASSNLRDLMNVFRPQFEGRAELLFVDRPGHGWSERGGTENATPDGQARAIAAAMQAFDIDSAIIIGHSFGGAVTASFALAFPERTAGLVFLAPATHPWPGGVAWYNTLTALPVIGWAFANLIAAPFGKSRLADGVACVFAPNPVPDNYIDNAAIPLLFRAENFRANATDIAGLKDYVSRVAPRYSEIAKPTVIITGDRDGVVLPEIHSEGLNKAIAGSELVWVKNLGHKPDYVATDLAVAAIEHVAGQPRDLAAIAAAVEARIAGDNAHCPGDAEIEK</sequence>
<keyword evidence="3" id="KW-0378">Hydrolase</keyword>
<gene>
    <name evidence="3" type="ORF">KY465_11260</name>
</gene>
<organism evidence="3 4">
    <name type="scientific">Pseudohoeflea coraliihabitans</name>
    <dbReference type="NCBI Taxonomy" id="2860393"/>
    <lineage>
        <taxon>Bacteria</taxon>
        <taxon>Pseudomonadati</taxon>
        <taxon>Pseudomonadota</taxon>
        <taxon>Alphaproteobacteria</taxon>
        <taxon>Hyphomicrobiales</taxon>
        <taxon>Rhizobiaceae</taxon>
        <taxon>Pseudohoeflea</taxon>
    </lineage>
</organism>
<dbReference type="RefSeq" id="WP_219201817.1">
    <property type="nucleotide sequence ID" value="NZ_JAHWQX010000003.1"/>
</dbReference>
<dbReference type="PANTHER" id="PTHR43689:SF8">
    <property type="entry name" value="ALPHA_BETA-HYDROLASES SUPERFAMILY PROTEIN"/>
    <property type="match status" value="1"/>
</dbReference>
<evidence type="ECO:0000313" key="3">
    <source>
        <dbReference type="EMBL" id="MBW3097857.1"/>
    </source>
</evidence>
<keyword evidence="1" id="KW-0732">Signal</keyword>
<evidence type="ECO:0000313" key="4">
    <source>
        <dbReference type="Proteomes" id="UP001430804"/>
    </source>
</evidence>
<evidence type="ECO:0000256" key="1">
    <source>
        <dbReference type="SAM" id="SignalP"/>
    </source>
</evidence>
<name>A0ABS6WR25_9HYPH</name>
<dbReference type="PANTHER" id="PTHR43689">
    <property type="entry name" value="HYDROLASE"/>
    <property type="match status" value="1"/>
</dbReference>
<dbReference type="GO" id="GO:0016787">
    <property type="term" value="F:hydrolase activity"/>
    <property type="evidence" value="ECO:0007669"/>
    <property type="project" value="UniProtKB-KW"/>
</dbReference>
<dbReference type="Pfam" id="PF00561">
    <property type="entry name" value="Abhydrolase_1"/>
    <property type="match status" value="1"/>
</dbReference>
<keyword evidence="4" id="KW-1185">Reference proteome</keyword>
<accession>A0ABS6WR25</accession>